<dbReference type="InterPro" id="IPR034079">
    <property type="entry name" value="R3H_KhpB"/>
</dbReference>
<organism evidence="8 9">
    <name type="scientific">Proteiniclasticum aestuarii</name>
    <dbReference type="NCBI Taxonomy" id="2817862"/>
    <lineage>
        <taxon>Bacteria</taxon>
        <taxon>Bacillati</taxon>
        <taxon>Bacillota</taxon>
        <taxon>Clostridia</taxon>
        <taxon>Eubacteriales</taxon>
        <taxon>Clostridiaceae</taxon>
        <taxon>Proteiniclasticum</taxon>
    </lineage>
</organism>
<keyword evidence="5 6" id="KW-0961">Cell wall biogenesis/degradation</keyword>
<keyword evidence="3 6" id="KW-0133">Cell shape</keyword>
<protein>
    <recommendedName>
        <fullName evidence="6">RNA-binding protein KhpB</fullName>
    </recommendedName>
    <alternativeName>
        <fullName evidence="6">RNA-binding protein EloR</fullName>
    </alternativeName>
</protein>
<dbReference type="Proteomes" id="UP000664218">
    <property type="component" value="Unassembled WGS sequence"/>
</dbReference>
<dbReference type="GO" id="GO:0003723">
    <property type="term" value="F:RNA binding"/>
    <property type="evidence" value="ECO:0007669"/>
    <property type="project" value="UniProtKB-UniRule"/>
</dbReference>
<dbReference type="CDD" id="cd02414">
    <property type="entry name" value="KH-II_Jag"/>
    <property type="match status" value="1"/>
</dbReference>
<dbReference type="GO" id="GO:0071555">
    <property type="term" value="P:cell wall organization"/>
    <property type="evidence" value="ECO:0007669"/>
    <property type="project" value="UniProtKB-KW"/>
</dbReference>
<dbReference type="InterPro" id="IPR038247">
    <property type="entry name" value="Jag_N_dom_sf"/>
</dbReference>
<evidence type="ECO:0000256" key="5">
    <source>
        <dbReference type="ARBA" id="ARBA00023316"/>
    </source>
</evidence>
<keyword evidence="2 6" id="KW-0694">RNA-binding</keyword>
<accession>A0A939HC61</accession>
<dbReference type="CDD" id="cd02644">
    <property type="entry name" value="R3H_jag"/>
    <property type="match status" value="1"/>
</dbReference>
<dbReference type="Gene3D" id="3.30.1370.50">
    <property type="entry name" value="R3H-like domain"/>
    <property type="match status" value="1"/>
</dbReference>
<dbReference type="InterPro" id="IPR036867">
    <property type="entry name" value="R3H_dom_sf"/>
</dbReference>
<evidence type="ECO:0000256" key="6">
    <source>
        <dbReference type="HAMAP-Rule" id="MF_00867"/>
    </source>
</evidence>
<dbReference type="InterPro" id="IPR032782">
    <property type="entry name" value="KhpB_N"/>
</dbReference>
<dbReference type="AlphaFoldDB" id="A0A939HC61"/>
<dbReference type="EMBL" id="JAFNJU010000008">
    <property type="protein sequence ID" value="MBO1265645.1"/>
    <property type="molecule type" value="Genomic_DNA"/>
</dbReference>
<evidence type="ECO:0000256" key="2">
    <source>
        <dbReference type="ARBA" id="ARBA00022884"/>
    </source>
</evidence>
<dbReference type="InterPro" id="IPR038008">
    <property type="entry name" value="Jag_KH"/>
</dbReference>
<dbReference type="HAMAP" id="MF_00867">
    <property type="entry name" value="KhpB"/>
    <property type="match status" value="1"/>
</dbReference>
<dbReference type="GO" id="GO:0009252">
    <property type="term" value="P:peptidoglycan biosynthetic process"/>
    <property type="evidence" value="ECO:0007669"/>
    <property type="project" value="UniProtKB-UniRule"/>
</dbReference>
<comment type="function">
    <text evidence="6">A probable RNA chaperone. Forms a complex with KhpA which binds to cellular RNA and controls its expression. Plays a role in peptidoglycan (PG) homeostasis and cell length regulation.</text>
</comment>
<dbReference type="SUPFAM" id="SSF82708">
    <property type="entry name" value="R3H domain"/>
    <property type="match status" value="1"/>
</dbReference>
<evidence type="ECO:0000259" key="7">
    <source>
        <dbReference type="PROSITE" id="PS51061"/>
    </source>
</evidence>
<dbReference type="PROSITE" id="PS51061">
    <property type="entry name" value="R3H"/>
    <property type="match status" value="1"/>
</dbReference>
<proteinExistence type="inferred from homology"/>
<evidence type="ECO:0000256" key="1">
    <source>
        <dbReference type="ARBA" id="ARBA00022490"/>
    </source>
</evidence>
<feature type="domain" description="R3H" evidence="7">
    <location>
        <begin position="144"/>
        <end position="210"/>
    </location>
</feature>
<dbReference type="RefSeq" id="WP_207600163.1">
    <property type="nucleotide sequence ID" value="NZ_JAFNJU010000008.1"/>
</dbReference>
<dbReference type="NCBIfam" id="NF041568">
    <property type="entry name" value="Jag_EloR"/>
    <property type="match status" value="1"/>
</dbReference>
<dbReference type="Pfam" id="PF01424">
    <property type="entry name" value="R3H"/>
    <property type="match status" value="1"/>
</dbReference>
<dbReference type="Pfam" id="PF14804">
    <property type="entry name" value="Jag_N"/>
    <property type="match status" value="1"/>
</dbReference>
<dbReference type="InterPro" id="IPR001374">
    <property type="entry name" value="R3H_dom"/>
</dbReference>
<dbReference type="SMART" id="SM00393">
    <property type="entry name" value="R3H"/>
    <property type="match status" value="1"/>
</dbReference>
<evidence type="ECO:0000313" key="9">
    <source>
        <dbReference type="Proteomes" id="UP000664218"/>
    </source>
</evidence>
<dbReference type="Gene3D" id="3.30.30.80">
    <property type="entry name" value="probable RNA-binding protein from clostridium symbiosum atcc 14940"/>
    <property type="match status" value="1"/>
</dbReference>
<dbReference type="PANTHER" id="PTHR35800">
    <property type="entry name" value="PROTEIN JAG"/>
    <property type="match status" value="1"/>
</dbReference>
<keyword evidence="9" id="KW-1185">Reference proteome</keyword>
<comment type="subunit">
    <text evidence="6">Forms a complex with KhpA.</text>
</comment>
<dbReference type="Pfam" id="PF13083">
    <property type="entry name" value="KH_KhpA-B"/>
    <property type="match status" value="1"/>
</dbReference>
<reference evidence="8" key="1">
    <citation type="submission" date="2021-03" db="EMBL/GenBank/DDBJ databases">
        <title>Proteiniclasticum marinus sp. nov., isolated from tidal flat sediment.</title>
        <authorList>
            <person name="Namirimu T."/>
            <person name="Yang J.-A."/>
            <person name="Yang S.-H."/>
            <person name="Kim Y.-J."/>
            <person name="Kwon K.K."/>
        </authorList>
    </citation>
    <scope>NUCLEOTIDE SEQUENCE</scope>
    <source>
        <strain evidence="8">SCR006</strain>
    </source>
</reference>
<keyword evidence="4 6" id="KW-0143">Chaperone</keyword>
<dbReference type="GO" id="GO:0005737">
    <property type="term" value="C:cytoplasm"/>
    <property type="evidence" value="ECO:0007669"/>
    <property type="project" value="UniProtKB-SubCell"/>
</dbReference>
<evidence type="ECO:0000256" key="3">
    <source>
        <dbReference type="ARBA" id="ARBA00022960"/>
    </source>
</evidence>
<evidence type="ECO:0000313" key="8">
    <source>
        <dbReference type="EMBL" id="MBO1265645.1"/>
    </source>
</evidence>
<dbReference type="InterPro" id="IPR039247">
    <property type="entry name" value="KhpB"/>
</dbReference>
<comment type="domain">
    <text evidence="6">Has an N-terminal Jag-N domain and 2 RNA-binding domains (KH and R3H).</text>
</comment>
<dbReference type="Gene3D" id="3.30.300.20">
    <property type="match status" value="1"/>
</dbReference>
<feature type="region of interest" description="Jag_N domain" evidence="6">
    <location>
        <begin position="5"/>
        <end position="55"/>
    </location>
</feature>
<sequence>MNSMQFSGKNVEEAIANALRELNVTEDKITYEVIEEGTKGLLGLIGTKPAIIEVTMKPVERDLKVEATRFLAGIFENMDITAEMDAVLEDNLLKIDISGPKMGLVIGYRGETLDSLQYLTSLVVNKKREGEYVRVILDTEGYRKKREETLERLAEKTAYKVKKYRRSMKLEPMNPYERRIIHSKLQKIEGIATHSVGDEPFRRVVIELDK</sequence>
<comment type="caution">
    <text evidence="8">The sequence shown here is derived from an EMBL/GenBank/DDBJ whole genome shotgun (WGS) entry which is preliminary data.</text>
</comment>
<dbReference type="PANTHER" id="PTHR35800:SF1">
    <property type="entry name" value="RNA-BINDING PROTEIN KHPB"/>
    <property type="match status" value="1"/>
</dbReference>
<dbReference type="SMART" id="SM01245">
    <property type="entry name" value="Jag_N"/>
    <property type="match status" value="1"/>
</dbReference>
<dbReference type="GO" id="GO:0008360">
    <property type="term" value="P:regulation of cell shape"/>
    <property type="evidence" value="ECO:0007669"/>
    <property type="project" value="UniProtKB-KW"/>
</dbReference>
<dbReference type="InterPro" id="IPR015946">
    <property type="entry name" value="KH_dom-like_a/b"/>
</dbReference>
<gene>
    <name evidence="6" type="primary">khpB</name>
    <name evidence="6" type="synonym">eloR</name>
    <name evidence="8" type="ORF">J3A84_11455</name>
</gene>
<keyword evidence="1 6" id="KW-0963">Cytoplasm</keyword>
<name>A0A939HC61_9CLOT</name>
<comment type="subcellular location">
    <subcellularLocation>
        <location evidence="6">Cytoplasm</location>
    </subcellularLocation>
</comment>
<evidence type="ECO:0000256" key="4">
    <source>
        <dbReference type="ARBA" id="ARBA00023186"/>
    </source>
</evidence>
<comment type="similarity">
    <text evidence="6">Belongs to the KhpB RNA-binding protein family.</text>
</comment>